<feature type="region of interest" description="Disordered" evidence="1">
    <location>
        <begin position="147"/>
        <end position="174"/>
    </location>
</feature>
<accession>A0A7Y9LVW4</accession>
<feature type="compositionally biased region" description="Polar residues" evidence="1">
    <location>
        <begin position="157"/>
        <end position="170"/>
    </location>
</feature>
<protein>
    <recommendedName>
        <fullName evidence="5">DUF4245 domain-containing protein</fullName>
    </recommendedName>
</protein>
<evidence type="ECO:0000313" key="4">
    <source>
        <dbReference type="Proteomes" id="UP000521748"/>
    </source>
</evidence>
<keyword evidence="4" id="KW-1185">Reference proteome</keyword>
<dbReference type="Proteomes" id="UP000521748">
    <property type="component" value="Unassembled WGS sequence"/>
</dbReference>
<feature type="transmembrane region" description="Helical" evidence="2">
    <location>
        <begin position="46"/>
        <end position="68"/>
    </location>
</feature>
<dbReference type="EMBL" id="JACBYQ010000002">
    <property type="protein sequence ID" value="NYE96536.1"/>
    <property type="molecule type" value="Genomic_DNA"/>
</dbReference>
<evidence type="ECO:0000256" key="1">
    <source>
        <dbReference type="SAM" id="MobiDB-lite"/>
    </source>
</evidence>
<keyword evidence="2" id="KW-1133">Transmembrane helix</keyword>
<dbReference type="Pfam" id="PF14030">
    <property type="entry name" value="DUF4245"/>
    <property type="match status" value="1"/>
</dbReference>
<name>A0A7Y9LVW4_9MICC</name>
<dbReference type="InterPro" id="IPR025339">
    <property type="entry name" value="DUF4245"/>
</dbReference>
<keyword evidence="2" id="KW-0472">Membrane</keyword>
<sequence length="222" mass="23133">MNEAPERTTAAESEGSADPAKPVEAAPYDGASPVLLQASAAKRANASVIGMLIAVLVCLVLALPLAFFTAKPKDQGYRPEVDVSAAATDAKGVAGFQPLAPALPANWSVNYARWNPAGSDGVAFWEVGYVTAAQQFISLTQTAQPNPTWLAGRTDNAPVTGTRPESSTQWELRDKPGTSTSLILKSTASTVVLRGEFNNTAVPLSDLDALALAVVQANGNVR</sequence>
<evidence type="ECO:0008006" key="5">
    <source>
        <dbReference type="Google" id="ProtNLM"/>
    </source>
</evidence>
<keyword evidence="2" id="KW-0812">Transmembrane</keyword>
<dbReference type="AlphaFoldDB" id="A0A7Y9LVW4"/>
<feature type="region of interest" description="Disordered" evidence="1">
    <location>
        <begin position="1"/>
        <end position="24"/>
    </location>
</feature>
<organism evidence="3 4">
    <name type="scientific">Psychromicrobium silvestre</name>
    <dbReference type="NCBI Taxonomy" id="1645614"/>
    <lineage>
        <taxon>Bacteria</taxon>
        <taxon>Bacillati</taxon>
        <taxon>Actinomycetota</taxon>
        <taxon>Actinomycetes</taxon>
        <taxon>Micrococcales</taxon>
        <taxon>Micrococcaceae</taxon>
        <taxon>Psychromicrobium</taxon>
    </lineage>
</organism>
<gene>
    <name evidence="3" type="ORF">FHU41_002786</name>
</gene>
<dbReference type="RefSeq" id="WP_179390181.1">
    <property type="nucleotide sequence ID" value="NZ_JACBYQ010000002.1"/>
</dbReference>
<comment type="caution">
    <text evidence="3">The sequence shown here is derived from an EMBL/GenBank/DDBJ whole genome shotgun (WGS) entry which is preliminary data.</text>
</comment>
<evidence type="ECO:0000256" key="2">
    <source>
        <dbReference type="SAM" id="Phobius"/>
    </source>
</evidence>
<proteinExistence type="predicted"/>
<evidence type="ECO:0000313" key="3">
    <source>
        <dbReference type="EMBL" id="NYE96536.1"/>
    </source>
</evidence>
<reference evidence="3 4" key="1">
    <citation type="submission" date="2020-07" db="EMBL/GenBank/DDBJ databases">
        <title>Sequencing the genomes of 1000 actinobacteria strains.</title>
        <authorList>
            <person name="Klenk H.-P."/>
        </authorList>
    </citation>
    <scope>NUCLEOTIDE SEQUENCE [LARGE SCALE GENOMIC DNA]</scope>
    <source>
        <strain evidence="3 4">DSM 102047</strain>
    </source>
</reference>